<dbReference type="Proteomes" id="UP001157134">
    <property type="component" value="Unassembled WGS sequence"/>
</dbReference>
<dbReference type="InterPro" id="IPR036182">
    <property type="entry name" value="PCuAC_sf"/>
</dbReference>
<evidence type="ECO:0008006" key="4">
    <source>
        <dbReference type="Google" id="ProtNLM"/>
    </source>
</evidence>
<evidence type="ECO:0000256" key="1">
    <source>
        <dbReference type="SAM" id="SignalP"/>
    </source>
</evidence>
<dbReference type="EMBL" id="BSSV01000004">
    <property type="protein sequence ID" value="GLX85945.1"/>
    <property type="molecule type" value="Genomic_DNA"/>
</dbReference>
<feature type="chain" id="PRO_5045520192" description="Copper chaperone PCu(A)C" evidence="1">
    <location>
        <begin position="26"/>
        <end position="155"/>
    </location>
</feature>
<protein>
    <recommendedName>
        <fullName evidence="4">Copper chaperone PCu(A)C</fullName>
    </recommendedName>
</protein>
<comment type="caution">
    <text evidence="2">The sequence shown here is derived from an EMBL/GenBank/DDBJ whole genome shotgun (WGS) entry which is preliminary data.</text>
</comment>
<proteinExistence type="predicted"/>
<evidence type="ECO:0000313" key="2">
    <source>
        <dbReference type="EMBL" id="GLX85945.1"/>
    </source>
</evidence>
<keyword evidence="1" id="KW-0732">Signal</keyword>
<dbReference type="SUPFAM" id="SSF110087">
    <property type="entry name" value="DR1885-like metal-binding protein"/>
    <property type="match status" value="1"/>
</dbReference>
<accession>A0ABQ6HGS1</accession>
<keyword evidence="3" id="KW-1185">Reference proteome</keyword>
<name>A0ABQ6HGS1_9GAMM</name>
<dbReference type="PANTHER" id="PTHR36302">
    <property type="entry name" value="BLR7088 PROTEIN"/>
    <property type="match status" value="1"/>
</dbReference>
<dbReference type="InterPro" id="IPR007410">
    <property type="entry name" value="LpqE-like"/>
</dbReference>
<reference evidence="2 3" key="1">
    <citation type="submission" date="2023-03" db="EMBL/GenBank/DDBJ databases">
        <title>Thalassotalea loyana LMG 22536T draft genome sequence.</title>
        <authorList>
            <person name="Sawabe T."/>
        </authorList>
    </citation>
    <scope>NUCLEOTIDE SEQUENCE [LARGE SCALE GENOMIC DNA]</scope>
    <source>
        <strain evidence="2 3">LMG 22536</strain>
    </source>
</reference>
<dbReference type="RefSeq" id="WP_284298505.1">
    <property type="nucleotide sequence ID" value="NZ_BSSV01000004.1"/>
</dbReference>
<dbReference type="Pfam" id="PF04314">
    <property type="entry name" value="PCuAC"/>
    <property type="match status" value="1"/>
</dbReference>
<dbReference type="PANTHER" id="PTHR36302:SF1">
    <property type="entry name" value="COPPER CHAPERONE PCU(A)C"/>
    <property type="match status" value="1"/>
</dbReference>
<feature type="signal peptide" evidence="1">
    <location>
        <begin position="1"/>
        <end position="25"/>
    </location>
</feature>
<evidence type="ECO:0000313" key="3">
    <source>
        <dbReference type="Proteomes" id="UP001157134"/>
    </source>
</evidence>
<sequence>MNKLLTFLCQFTVFCALFSSTFAHAGEVEVSHQYMRELIPGTTVTSSYMKITNHHNVEIILVGAKGSFSPNIELHEHTMVNGMMRMGQVEKIVIPAHGTVTLEPAGLHIMAFDVNKPLKHGQQETLTLLFDEHPPIEIALPVASIKQASSHHHHH</sequence>
<organism evidence="2 3">
    <name type="scientific">Thalassotalea loyana</name>
    <dbReference type="NCBI Taxonomy" id="280483"/>
    <lineage>
        <taxon>Bacteria</taxon>
        <taxon>Pseudomonadati</taxon>
        <taxon>Pseudomonadota</taxon>
        <taxon>Gammaproteobacteria</taxon>
        <taxon>Alteromonadales</taxon>
        <taxon>Colwelliaceae</taxon>
        <taxon>Thalassotalea</taxon>
    </lineage>
</organism>
<dbReference type="Gene3D" id="2.60.40.1890">
    <property type="entry name" value="PCu(A)C copper chaperone"/>
    <property type="match status" value="1"/>
</dbReference>
<gene>
    <name evidence="2" type="ORF">tloyanaT_21970</name>
</gene>
<dbReference type="InterPro" id="IPR058248">
    <property type="entry name" value="Lxx211020-like"/>
</dbReference>